<comment type="caution">
    <text evidence="1">The sequence shown here is derived from an EMBL/GenBank/DDBJ whole genome shotgun (WGS) entry which is preliminary data.</text>
</comment>
<protein>
    <submittedName>
        <fullName evidence="1">Uncharacterized protein</fullName>
    </submittedName>
</protein>
<dbReference type="GeneID" id="89651898"/>
<accession>A0A1B6VGY0</accession>
<reference evidence="1 2" key="1">
    <citation type="submission" date="2016-03" db="EMBL/GenBank/DDBJ databases">
        <title>Draft genome sequence of Gluconobacter cerinus strain CECT 9110.</title>
        <authorList>
            <person name="Sainz F."/>
            <person name="Mas A."/>
            <person name="Torija M.J."/>
        </authorList>
    </citation>
    <scope>NUCLEOTIDE SEQUENCE [LARGE SCALE GENOMIC DNA]</scope>
    <source>
        <strain evidence="1 2">CECT 9110</strain>
    </source>
</reference>
<dbReference type="PATRIC" id="fig|38307.3.peg.3006"/>
<evidence type="ECO:0000313" key="1">
    <source>
        <dbReference type="EMBL" id="OAJ66474.1"/>
    </source>
</evidence>
<dbReference type="EMBL" id="LUTU01000015">
    <property type="protein sequence ID" value="OAJ66474.1"/>
    <property type="molecule type" value="Genomic_DNA"/>
</dbReference>
<sequence length="45" mass="5336">MRRLLRSAATVIAAQPFYAEEMRALHLAIDLYRHRLPLLDRLFLN</sequence>
<evidence type="ECO:0000313" key="2">
    <source>
        <dbReference type="Proteomes" id="UP000077786"/>
    </source>
</evidence>
<proteinExistence type="predicted"/>
<dbReference type="AlphaFoldDB" id="A0A1B6VGY0"/>
<dbReference type="RefSeq" id="WP_157091241.1">
    <property type="nucleotide sequence ID" value="NZ_JAERLG010000011.1"/>
</dbReference>
<name>A0A1B6VGY0_9PROT</name>
<gene>
    <name evidence="1" type="ORF">A0123_02881</name>
</gene>
<dbReference type="Proteomes" id="UP000077786">
    <property type="component" value="Unassembled WGS sequence"/>
</dbReference>
<organism evidence="1 2">
    <name type="scientific">Gluconobacter cerinus</name>
    <dbReference type="NCBI Taxonomy" id="38307"/>
    <lineage>
        <taxon>Bacteria</taxon>
        <taxon>Pseudomonadati</taxon>
        <taxon>Pseudomonadota</taxon>
        <taxon>Alphaproteobacteria</taxon>
        <taxon>Acetobacterales</taxon>
        <taxon>Acetobacteraceae</taxon>
        <taxon>Gluconobacter</taxon>
    </lineage>
</organism>